<dbReference type="AlphaFoldDB" id="A0A830ET67"/>
<protein>
    <submittedName>
        <fullName evidence="1">Uncharacterized protein</fullName>
    </submittedName>
</protein>
<sequence>MSTRCQLRFTDEKTDRVAQVYRHSDGYPEGIIPLLEHLQELLHATGTHRDSGYAAAQFILIDKLRYIERTFRCQDGLYSDLPDSVEGVLSPESWEDLERTPSYLLGHGVEDPSCGIHGDEEYLYIVELPNRSPFDEPSDWQIKISEHCGFPRWDGPTEDAFEVADWQFEGSLADAVEKWGKDV</sequence>
<gene>
    <name evidence="1" type="ORF">GCM10008995_26530</name>
</gene>
<organism evidence="1 2">
    <name type="scientific">Halobellus salinus</name>
    <dbReference type="NCBI Taxonomy" id="931585"/>
    <lineage>
        <taxon>Archaea</taxon>
        <taxon>Methanobacteriati</taxon>
        <taxon>Methanobacteriota</taxon>
        <taxon>Stenosarchaea group</taxon>
        <taxon>Halobacteria</taxon>
        <taxon>Halobacteriales</taxon>
        <taxon>Haloferacaceae</taxon>
        <taxon>Halobellus</taxon>
    </lineage>
</organism>
<evidence type="ECO:0000313" key="2">
    <source>
        <dbReference type="Proteomes" id="UP000653099"/>
    </source>
</evidence>
<evidence type="ECO:0000313" key="1">
    <source>
        <dbReference type="EMBL" id="GGJ15399.1"/>
    </source>
</evidence>
<keyword evidence="2" id="KW-1185">Reference proteome</keyword>
<dbReference type="EMBL" id="BMOC01000022">
    <property type="protein sequence ID" value="GGJ15399.1"/>
    <property type="molecule type" value="Genomic_DNA"/>
</dbReference>
<reference evidence="1" key="2">
    <citation type="submission" date="2020-09" db="EMBL/GenBank/DDBJ databases">
        <authorList>
            <person name="Sun Q."/>
            <person name="Ohkuma M."/>
        </authorList>
    </citation>
    <scope>NUCLEOTIDE SEQUENCE</scope>
    <source>
        <strain evidence="1">JCM 14359</strain>
    </source>
</reference>
<dbReference type="OrthoDB" id="254771at2157"/>
<proteinExistence type="predicted"/>
<dbReference type="Proteomes" id="UP000653099">
    <property type="component" value="Unassembled WGS sequence"/>
</dbReference>
<reference evidence="1" key="1">
    <citation type="journal article" date="2014" name="Int. J. Syst. Evol. Microbiol.">
        <title>Complete genome sequence of Corynebacterium casei LMG S-19264T (=DSM 44701T), isolated from a smear-ripened cheese.</title>
        <authorList>
            <consortium name="US DOE Joint Genome Institute (JGI-PGF)"/>
            <person name="Walter F."/>
            <person name="Albersmeier A."/>
            <person name="Kalinowski J."/>
            <person name="Ruckert C."/>
        </authorList>
    </citation>
    <scope>NUCLEOTIDE SEQUENCE</scope>
    <source>
        <strain evidence="1">JCM 14359</strain>
    </source>
</reference>
<dbReference type="RefSeq" id="WP_188788221.1">
    <property type="nucleotide sequence ID" value="NZ_BMOC01000022.1"/>
</dbReference>
<comment type="caution">
    <text evidence="1">The sequence shown here is derived from an EMBL/GenBank/DDBJ whole genome shotgun (WGS) entry which is preliminary data.</text>
</comment>
<name>A0A830ET67_9EURY</name>
<accession>A0A830ET67</accession>